<sequence length="65" mass="7279">MTDTFTRKQLTLELLLHITLTLLILVTLIMLLPTIQPIFKLIGIGLAIGIVTFDLLFLCKVICNP</sequence>
<protein>
    <submittedName>
        <fullName evidence="2">Uncharacterized protein</fullName>
    </submittedName>
</protein>
<evidence type="ECO:0000313" key="2">
    <source>
        <dbReference type="EMBL" id="MBN3555624.1"/>
    </source>
</evidence>
<feature type="transmembrane region" description="Helical" evidence="1">
    <location>
        <begin position="38"/>
        <end position="59"/>
    </location>
</feature>
<name>A0ABS2ZRY5_9BACL</name>
<feature type="transmembrane region" description="Helical" evidence="1">
    <location>
        <begin position="12"/>
        <end position="32"/>
    </location>
</feature>
<evidence type="ECO:0000313" key="3">
    <source>
        <dbReference type="Proteomes" id="UP001296923"/>
    </source>
</evidence>
<proteinExistence type="predicted"/>
<comment type="caution">
    <text evidence="2">The sequence shown here is derived from an EMBL/GenBank/DDBJ whole genome shotgun (WGS) entry which is preliminary data.</text>
</comment>
<organism evidence="2 3">
    <name type="scientific">Fictibacillus nanhaiensis</name>
    <dbReference type="NCBI Taxonomy" id="742169"/>
    <lineage>
        <taxon>Bacteria</taxon>
        <taxon>Bacillati</taxon>
        <taxon>Bacillota</taxon>
        <taxon>Bacilli</taxon>
        <taxon>Bacillales</taxon>
        <taxon>Fictibacillaceae</taxon>
        <taxon>Fictibacillus</taxon>
    </lineage>
</organism>
<accession>A0ABS2ZRY5</accession>
<reference evidence="2 3" key="1">
    <citation type="submission" date="2021-01" db="EMBL/GenBank/DDBJ databases">
        <title>Genome Sequencing of Type Strains.</title>
        <authorList>
            <person name="Lemaire J.F."/>
            <person name="Inderbitzin P."/>
            <person name="Collins S.B."/>
            <person name="Wespe N."/>
            <person name="Knight-Connoni V."/>
        </authorList>
    </citation>
    <scope>NUCLEOTIDE SEQUENCE [LARGE SCALE GENOMIC DNA]</scope>
    <source>
        <strain evidence="2 3">DSM 23009</strain>
    </source>
</reference>
<keyword evidence="1" id="KW-1133">Transmembrane helix</keyword>
<dbReference type="RefSeq" id="WP_205726427.1">
    <property type="nucleotide sequence ID" value="NZ_JAFHKR010000039.1"/>
</dbReference>
<keyword evidence="1" id="KW-0812">Transmembrane</keyword>
<keyword evidence="3" id="KW-1185">Reference proteome</keyword>
<gene>
    <name evidence="2" type="ORF">JYA63_15205</name>
</gene>
<dbReference type="EMBL" id="JAFHKR010000039">
    <property type="protein sequence ID" value="MBN3555624.1"/>
    <property type="molecule type" value="Genomic_DNA"/>
</dbReference>
<evidence type="ECO:0000256" key="1">
    <source>
        <dbReference type="SAM" id="Phobius"/>
    </source>
</evidence>
<keyword evidence="1" id="KW-0472">Membrane</keyword>
<dbReference type="Proteomes" id="UP001296923">
    <property type="component" value="Unassembled WGS sequence"/>
</dbReference>